<reference evidence="2" key="1">
    <citation type="journal article" date="2015" name="Nature">
        <title>Complex archaea that bridge the gap between prokaryotes and eukaryotes.</title>
        <authorList>
            <person name="Spang A."/>
            <person name="Saw J.H."/>
            <person name="Jorgensen S.L."/>
            <person name="Zaremba-Niedzwiedzka K."/>
            <person name="Martijn J."/>
            <person name="Lind A.E."/>
            <person name="van Eijk R."/>
            <person name="Schleper C."/>
            <person name="Guy L."/>
            <person name="Ettema T.J."/>
        </authorList>
    </citation>
    <scope>NUCLEOTIDE SEQUENCE</scope>
</reference>
<dbReference type="AlphaFoldDB" id="A0A0F8XEW1"/>
<accession>A0A0F8XEW1</accession>
<sequence>NIGGFQTILKYKHCFFRKGMLGFFILPFFAISLVLGTFGLGIFIYRASIRFFSTYLSTQYSVAAQTAVLVLEDINLNPSVLNFLGVVLFIFGLAFIFFALKFVNRNVEEKESFFSVVFYSLVYILLRPLVLIVSLYKFSIGKYSWR</sequence>
<feature type="transmembrane region" description="Helical" evidence="1">
    <location>
        <begin position="80"/>
        <end position="100"/>
    </location>
</feature>
<feature type="transmembrane region" description="Helical" evidence="1">
    <location>
        <begin position="112"/>
        <end position="136"/>
    </location>
</feature>
<organism evidence="2">
    <name type="scientific">marine sediment metagenome</name>
    <dbReference type="NCBI Taxonomy" id="412755"/>
    <lineage>
        <taxon>unclassified sequences</taxon>
        <taxon>metagenomes</taxon>
        <taxon>ecological metagenomes</taxon>
    </lineage>
</organism>
<feature type="non-terminal residue" evidence="2">
    <location>
        <position position="1"/>
    </location>
</feature>
<keyword evidence="1" id="KW-0472">Membrane</keyword>
<evidence type="ECO:0000256" key="1">
    <source>
        <dbReference type="SAM" id="Phobius"/>
    </source>
</evidence>
<gene>
    <name evidence="2" type="ORF">LCGC14_3033760</name>
</gene>
<evidence type="ECO:0000313" key="2">
    <source>
        <dbReference type="EMBL" id="KKK59500.1"/>
    </source>
</evidence>
<feature type="transmembrane region" description="Helical" evidence="1">
    <location>
        <begin position="21"/>
        <end position="45"/>
    </location>
</feature>
<keyword evidence="1" id="KW-0812">Transmembrane</keyword>
<keyword evidence="1" id="KW-1133">Transmembrane helix</keyword>
<name>A0A0F8XEW1_9ZZZZ</name>
<protein>
    <submittedName>
        <fullName evidence="2">Uncharacterized protein</fullName>
    </submittedName>
</protein>
<proteinExistence type="predicted"/>
<comment type="caution">
    <text evidence="2">The sequence shown here is derived from an EMBL/GenBank/DDBJ whole genome shotgun (WGS) entry which is preliminary data.</text>
</comment>
<dbReference type="EMBL" id="LAZR01063448">
    <property type="protein sequence ID" value="KKK59500.1"/>
    <property type="molecule type" value="Genomic_DNA"/>
</dbReference>